<accession>A0A919TQ77</accession>
<reference evidence="3" key="1">
    <citation type="submission" date="2021-01" db="EMBL/GenBank/DDBJ databases">
        <title>Whole genome shotgun sequence of Actinoplanes tereljensis NBRC 105297.</title>
        <authorList>
            <person name="Komaki H."/>
            <person name="Tamura T."/>
        </authorList>
    </citation>
    <scope>NUCLEOTIDE SEQUENCE</scope>
    <source>
        <strain evidence="3">NBRC 105297</strain>
    </source>
</reference>
<name>A0A919TQ77_9ACTN</name>
<evidence type="ECO:0000259" key="2">
    <source>
        <dbReference type="Pfam" id="PF01243"/>
    </source>
</evidence>
<evidence type="ECO:0000256" key="1">
    <source>
        <dbReference type="ARBA" id="ARBA00023002"/>
    </source>
</evidence>
<dbReference type="Pfam" id="PF01243">
    <property type="entry name" value="PNPOx_N"/>
    <property type="match status" value="1"/>
</dbReference>
<dbReference type="RefSeq" id="WP_203801270.1">
    <property type="nucleotide sequence ID" value="NZ_BOMY01000010.1"/>
</dbReference>
<comment type="caution">
    <text evidence="3">The sequence shown here is derived from an EMBL/GenBank/DDBJ whole genome shotgun (WGS) entry which is preliminary data.</text>
</comment>
<dbReference type="PANTHER" id="PTHR35176">
    <property type="entry name" value="HEME OXYGENASE HI_0854-RELATED"/>
    <property type="match status" value="1"/>
</dbReference>
<protein>
    <submittedName>
        <fullName evidence="3">PPOX class F420-dependent oxidoreductase</fullName>
    </submittedName>
</protein>
<sequence length="150" mass="16509">MTPAITRERHMLLTTFRSSGEGVATPVWTVPADNGRVGMWTAAGTGKFKRMRRNPHVTIQACSPRGHTKRGAPVYHGLAEIVSAGPLFTDVQVKIRAKYGRTIPLVRRISRLMGRLKRNQTLGDTVVLISITNPTPNDTSSRPAAEEPRL</sequence>
<dbReference type="Proteomes" id="UP000623608">
    <property type="component" value="Unassembled WGS sequence"/>
</dbReference>
<dbReference type="PANTHER" id="PTHR35176:SF11">
    <property type="entry name" value="PYRIDOXAMINE 5'-PHOSPHATE OXIDASE FAMILY PROTEIN"/>
    <property type="match status" value="1"/>
</dbReference>
<dbReference type="EMBL" id="BOMY01000010">
    <property type="protein sequence ID" value="GIF18828.1"/>
    <property type="molecule type" value="Genomic_DNA"/>
</dbReference>
<evidence type="ECO:0000313" key="3">
    <source>
        <dbReference type="EMBL" id="GIF18828.1"/>
    </source>
</evidence>
<dbReference type="AlphaFoldDB" id="A0A919TQ77"/>
<dbReference type="GO" id="GO:0070967">
    <property type="term" value="F:coenzyme F420 binding"/>
    <property type="evidence" value="ECO:0007669"/>
    <property type="project" value="TreeGrafter"/>
</dbReference>
<gene>
    <name evidence="3" type="ORF">Ate02nite_15580</name>
</gene>
<dbReference type="SUPFAM" id="SSF50475">
    <property type="entry name" value="FMN-binding split barrel"/>
    <property type="match status" value="1"/>
</dbReference>
<dbReference type="InterPro" id="IPR052019">
    <property type="entry name" value="F420H2_bilvrd_red/Heme_oxyg"/>
</dbReference>
<keyword evidence="4" id="KW-1185">Reference proteome</keyword>
<dbReference type="InterPro" id="IPR011576">
    <property type="entry name" value="Pyridox_Oxase_N"/>
</dbReference>
<dbReference type="GO" id="GO:0005829">
    <property type="term" value="C:cytosol"/>
    <property type="evidence" value="ECO:0007669"/>
    <property type="project" value="TreeGrafter"/>
</dbReference>
<proteinExistence type="predicted"/>
<keyword evidence="1" id="KW-0560">Oxidoreductase</keyword>
<dbReference type="Gene3D" id="2.30.110.10">
    <property type="entry name" value="Electron Transport, Fmn-binding Protein, Chain A"/>
    <property type="match status" value="1"/>
</dbReference>
<dbReference type="NCBIfam" id="TIGR03666">
    <property type="entry name" value="Rv2061_F420"/>
    <property type="match status" value="1"/>
</dbReference>
<dbReference type="InterPro" id="IPR012349">
    <property type="entry name" value="Split_barrel_FMN-bd"/>
</dbReference>
<organism evidence="3 4">
    <name type="scientific">Paractinoplanes tereljensis</name>
    <dbReference type="NCBI Taxonomy" id="571912"/>
    <lineage>
        <taxon>Bacteria</taxon>
        <taxon>Bacillati</taxon>
        <taxon>Actinomycetota</taxon>
        <taxon>Actinomycetes</taxon>
        <taxon>Micromonosporales</taxon>
        <taxon>Micromonosporaceae</taxon>
        <taxon>Paractinoplanes</taxon>
    </lineage>
</organism>
<evidence type="ECO:0000313" key="4">
    <source>
        <dbReference type="Proteomes" id="UP000623608"/>
    </source>
</evidence>
<dbReference type="InterPro" id="IPR019965">
    <property type="entry name" value="PPOX_F420-dep_Rv2061_put"/>
</dbReference>
<feature type="domain" description="Pyridoxamine 5'-phosphate oxidase N-terminal" evidence="2">
    <location>
        <begin position="5"/>
        <end position="108"/>
    </location>
</feature>
<dbReference type="GO" id="GO:0016627">
    <property type="term" value="F:oxidoreductase activity, acting on the CH-CH group of donors"/>
    <property type="evidence" value="ECO:0007669"/>
    <property type="project" value="TreeGrafter"/>
</dbReference>